<comment type="caution">
    <text evidence="1">The sequence shown here is derived from an EMBL/GenBank/DDBJ whole genome shotgun (WGS) entry which is preliminary data.</text>
</comment>
<sequence>MTKPLWTVARPADLCWRDWDELGAIYDDGSGSTHLADALSIELLALLAQRPHSVTALVETLADALPENMGADIAAAFFERQLQALQDLALVRQLPPSA</sequence>
<name>A0A2W5DM37_9BURK</name>
<dbReference type="InterPro" id="IPR027599">
    <property type="entry name" value="PqqD-rel_X"/>
</dbReference>
<protein>
    <recommendedName>
        <fullName evidence="3">HPr-rel-A system PqqD family peptide chaperone</fullName>
    </recommendedName>
</protein>
<evidence type="ECO:0008006" key="3">
    <source>
        <dbReference type="Google" id="ProtNLM"/>
    </source>
</evidence>
<proteinExistence type="predicted"/>
<evidence type="ECO:0000313" key="2">
    <source>
        <dbReference type="Proteomes" id="UP000249633"/>
    </source>
</evidence>
<dbReference type="EMBL" id="QFOD01000015">
    <property type="protein sequence ID" value="PZP30177.1"/>
    <property type="molecule type" value="Genomic_DNA"/>
</dbReference>
<reference evidence="1 2" key="1">
    <citation type="submission" date="2017-08" db="EMBL/GenBank/DDBJ databases">
        <title>Infants hospitalized years apart are colonized by the same room-sourced microbial strains.</title>
        <authorList>
            <person name="Brooks B."/>
            <person name="Olm M.R."/>
            <person name="Firek B.A."/>
            <person name="Baker R."/>
            <person name="Thomas B.C."/>
            <person name="Morowitz M.J."/>
            <person name="Banfield J.F."/>
        </authorList>
    </citation>
    <scope>NUCLEOTIDE SEQUENCE [LARGE SCALE GENOMIC DNA]</scope>
    <source>
        <strain evidence="1">S2_012_000_R2_81</strain>
    </source>
</reference>
<dbReference type="Proteomes" id="UP000249633">
    <property type="component" value="Unassembled WGS sequence"/>
</dbReference>
<evidence type="ECO:0000313" key="1">
    <source>
        <dbReference type="EMBL" id="PZP30177.1"/>
    </source>
</evidence>
<organism evidence="1 2">
    <name type="scientific">Roseateles depolymerans</name>
    <dbReference type="NCBI Taxonomy" id="76731"/>
    <lineage>
        <taxon>Bacteria</taxon>
        <taxon>Pseudomonadati</taxon>
        <taxon>Pseudomonadota</taxon>
        <taxon>Betaproteobacteria</taxon>
        <taxon>Burkholderiales</taxon>
        <taxon>Sphaerotilaceae</taxon>
        <taxon>Roseateles</taxon>
    </lineage>
</organism>
<accession>A0A2W5DM37</accession>
<dbReference type="AlphaFoldDB" id="A0A2W5DM37"/>
<dbReference type="NCBIfam" id="TIGR04353">
    <property type="entry name" value="PqqD_rel_X"/>
    <property type="match status" value="1"/>
</dbReference>
<gene>
    <name evidence="1" type="ORF">DI603_15575</name>
</gene>